<protein>
    <recommendedName>
        <fullName evidence="5">Protein PIGBOS1</fullName>
    </recommendedName>
</protein>
<evidence type="ECO:0000313" key="4">
    <source>
        <dbReference type="Proteomes" id="UP000054007"/>
    </source>
</evidence>
<dbReference type="InterPro" id="IPR057394">
    <property type="entry name" value="PIGBOS1"/>
</dbReference>
<dbReference type="EMBL" id="KN880570">
    <property type="protein sequence ID" value="KIY65981.1"/>
    <property type="molecule type" value="Genomic_DNA"/>
</dbReference>
<accession>A0A0D7B8Y3</accession>
<sequence>MAGRINFQLLVTALVGVASGVYIFKPEFERQSRERLESANTSNTVSPKSPSGQPPESPKA</sequence>
<evidence type="ECO:0000313" key="3">
    <source>
        <dbReference type="EMBL" id="KIY65981.1"/>
    </source>
</evidence>
<feature type="transmembrane region" description="Helical" evidence="2">
    <location>
        <begin position="6"/>
        <end position="24"/>
    </location>
</feature>
<reference evidence="3 4" key="1">
    <citation type="journal article" date="2015" name="Fungal Genet. Biol.">
        <title>Evolution of novel wood decay mechanisms in Agaricales revealed by the genome sequences of Fistulina hepatica and Cylindrobasidium torrendii.</title>
        <authorList>
            <person name="Floudas D."/>
            <person name="Held B.W."/>
            <person name="Riley R."/>
            <person name="Nagy L.G."/>
            <person name="Koehler G."/>
            <person name="Ransdell A.S."/>
            <person name="Younus H."/>
            <person name="Chow J."/>
            <person name="Chiniquy J."/>
            <person name="Lipzen A."/>
            <person name="Tritt A."/>
            <person name="Sun H."/>
            <person name="Haridas S."/>
            <person name="LaButti K."/>
            <person name="Ohm R.A."/>
            <person name="Kues U."/>
            <person name="Blanchette R.A."/>
            <person name="Grigoriev I.V."/>
            <person name="Minto R.E."/>
            <person name="Hibbett D.S."/>
        </authorList>
    </citation>
    <scope>NUCLEOTIDE SEQUENCE [LARGE SCALE GENOMIC DNA]</scope>
    <source>
        <strain evidence="3 4">FP15055 ss-10</strain>
    </source>
</reference>
<dbReference type="OrthoDB" id="9899861at2759"/>
<proteinExistence type="predicted"/>
<evidence type="ECO:0000256" key="2">
    <source>
        <dbReference type="SAM" id="Phobius"/>
    </source>
</evidence>
<organism evidence="3 4">
    <name type="scientific">Cylindrobasidium torrendii FP15055 ss-10</name>
    <dbReference type="NCBI Taxonomy" id="1314674"/>
    <lineage>
        <taxon>Eukaryota</taxon>
        <taxon>Fungi</taxon>
        <taxon>Dikarya</taxon>
        <taxon>Basidiomycota</taxon>
        <taxon>Agaricomycotina</taxon>
        <taxon>Agaricomycetes</taxon>
        <taxon>Agaricomycetidae</taxon>
        <taxon>Agaricales</taxon>
        <taxon>Marasmiineae</taxon>
        <taxon>Physalacriaceae</taxon>
        <taxon>Cylindrobasidium</taxon>
    </lineage>
</organism>
<dbReference type="AlphaFoldDB" id="A0A0D7B8Y3"/>
<name>A0A0D7B8Y3_9AGAR</name>
<dbReference type="Proteomes" id="UP000054007">
    <property type="component" value="Unassembled WGS sequence"/>
</dbReference>
<dbReference type="Pfam" id="PF23670">
    <property type="entry name" value="PIGBOS1"/>
    <property type="match status" value="1"/>
</dbReference>
<keyword evidence="2" id="KW-0472">Membrane</keyword>
<keyword evidence="2" id="KW-0812">Transmembrane</keyword>
<keyword evidence="4" id="KW-1185">Reference proteome</keyword>
<feature type="compositionally biased region" description="Polar residues" evidence="1">
    <location>
        <begin position="38"/>
        <end position="51"/>
    </location>
</feature>
<feature type="region of interest" description="Disordered" evidence="1">
    <location>
        <begin position="34"/>
        <end position="60"/>
    </location>
</feature>
<evidence type="ECO:0000256" key="1">
    <source>
        <dbReference type="SAM" id="MobiDB-lite"/>
    </source>
</evidence>
<evidence type="ECO:0008006" key="5">
    <source>
        <dbReference type="Google" id="ProtNLM"/>
    </source>
</evidence>
<keyword evidence="2" id="KW-1133">Transmembrane helix</keyword>
<gene>
    <name evidence="3" type="ORF">CYLTODRAFT_445001</name>
</gene>